<keyword evidence="5" id="KW-0547">Nucleotide-binding</keyword>
<dbReference type="SUPFAM" id="SSF55785">
    <property type="entry name" value="PYP-like sensor domain (PAS domain)"/>
    <property type="match status" value="1"/>
</dbReference>
<evidence type="ECO:0000256" key="3">
    <source>
        <dbReference type="ARBA" id="ARBA00022553"/>
    </source>
</evidence>
<dbReference type="SMART" id="SM00911">
    <property type="entry name" value="HWE_HK"/>
    <property type="match status" value="1"/>
</dbReference>
<evidence type="ECO:0000313" key="11">
    <source>
        <dbReference type="Proteomes" id="UP001595593"/>
    </source>
</evidence>
<protein>
    <recommendedName>
        <fullName evidence="2">histidine kinase</fullName>
        <ecNumber evidence="2">2.7.13.3</ecNumber>
    </recommendedName>
</protein>
<keyword evidence="3" id="KW-0597">Phosphoprotein</keyword>
<feature type="domain" description="Signal transduction histidine kinase HWE region" evidence="9">
    <location>
        <begin position="169"/>
        <end position="249"/>
    </location>
</feature>
<evidence type="ECO:0000256" key="5">
    <source>
        <dbReference type="ARBA" id="ARBA00022741"/>
    </source>
</evidence>
<dbReference type="InterPro" id="IPR036890">
    <property type="entry name" value="HATPase_C_sf"/>
</dbReference>
<keyword evidence="7" id="KW-0067">ATP-binding</keyword>
<evidence type="ECO:0000256" key="1">
    <source>
        <dbReference type="ARBA" id="ARBA00000085"/>
    </source>
</evidence>
<feature type="transmembrane region" description="Helical" evidence="8">
    <location>
        <begin position="12"/>
        <end position="29"/>
    </location>
</feature>
<proteinExistence type="predicted"/>
<dbReference type="RefSeq" id="WP_379599805.1">
    <property type="nucleotide sequence ID" value="NZ_JBHRTN010000029.1"/>
</dbReference>
<comment type="caution">
    <text evidence="10">The sequence shown here is derived from an EMBL/GenBank/DDBJ whole genome shotgun (WGS) entry which is preliminary data.</text>
</comment>
<evidence type="ECO:0000259" key="9">
    <source>
        <dbReference type="SMART" id="SM00911"/>
    </source>
</evidence>
<keyword evidence="11" id="KW-1185">Reference proteome</keyword>
<dbReference type="Gene3D" id="3.30.565.10">
    <property type="entry name" value="Histidine kinase-like ATPase, C-terminal domain"/>
    <property type="match status" value="1"/>
</dbReference>
<dbReference type="InterPro" id="IPR011102">
    <property type="entry name" value="Sig_transdc_His_kinase_HWE"/>
</dbReference>
<evidence type="ECO:0000256" key="6">
    <source>
        <dbReference type="ARBA" id="ARBA00022777"/>
    </source>
</evidence>
<dbReference type="CDD" id="cd00130">
    <property type="entry name" value="PAS"/>
    <property type="match status" value="1"/>
</dbReference>
<name>A0ABV7GAM9_9PROT</name>
<evidence type="ECO:0000256" key="7">
    <source>
        <dbReference type="ARBA" id="ARBA00022840"/>
    </source>
</evidence>
<dbReference type="Proteomes" id="UP001595593">
    <property type="component" value="Unassembled WGS sequence"/>
</dbReference>
<dbReference type="NCBIfam" id="TIGR00229">
    <property type="entry name" value="sensory_box"/>
    <property type="match status" value="1"/>
</dbReference>
<comment type="catalytic activity">
    <reaction evidence="1">
        <text>ATP + protein L-histidine = ADP + protein N-phospho-L-histidine.</text>
        <dbReference type="EC" id="2.7.13.3"/>
    </reaction>
</comment>
<evidence type="ECO:0000256" key="8">
    <source>
        <dbReference type="SAM" id="Phobius"/>
    </source>
</evidence>
<dbReference type="EMBL" id="JBHRTN010000029">
    <property type="protein sequence ID" value="MFC3127691.1"/>
    <property type="molecule type" value="Genomic_DNA"/>
</dbReference>
<dbReference type="InterPro" id="IPR035965">
    <property type="entry name" value="PAS-like_dom_sf"/>
</dbReference>
<keyword evidence="6 10" id="KW-0418">Kinase</keyword>
<dbReference type="Pfam" id="PF13426">
    <property type="entry name" value="PAS_9"/>
    <property type="match status" value="1"/>
</dbReference>
<dbReference type="PANTHER" id="PTHR41523:SF8">
    <property type="entry name" value="ETHYLENE RESPONSE SENSOR PROTEIN"/>
    <property type="match status" value="1"/>
</dbReference>
<dbReference type="InterPro" id="IPR000014">
    <property type="entry name" value="PAS"/>
</dbReference>
<keyword evidence="4" id="KW-0808">Transferase</keyword>
<organism evidence="10 11">
    <name type="scientific">Teichococcus globiformis</name>
    <dbReference type="NCBI Taxonomy" id="2307229"/>
    <lineage>
        <taxon>Bacteria</taxon>
        <taxon>Pseudomonadati</taxon>
        <taxon>Pseudomonadota</taxon>
        <taxon>Alphaproteobacteria</taxon>
        <taxon>Acetobacterales</taxon>
        <taxon>Roseomonadaceae</taxon>
        <taxon>Roseomonas</taxon>
    </lineage>
</organism>
<accession>A0ABV7GAM9</accession>
<dbReference type="Gene3D" id="3.30.450.20">
    <property type="entry name" value="PAS domain"/>
    <property type="match status" value="1"/>
</dbReference>
<dbReference type="GO" id="GO:0016301">
    <property type="term" value="F:kinase activity"/>
    <property type="evidence" value="ECO:0007669"/>
    <property type="project" value="UniProtKB-KW"/>
</dbReference>
<keyword evidence="8" id="KW-0472">Membrane</keyword>
<gene>
    <name evidence="10" type="ORF">ACFOD4_21720</name>
</gene>
<reference evidence="11" key="1">
    <citation type="journal article" date="2019" name="Int. J. Syst. Evol. Microbiol.">
        <title>The Global Catalogue of Microorganisms (GCM) 10K type strain sequencing project: providing services to taxonomists for standard genome sequencing and annotation.</title>
        <authorList>
            <consortium name="The Broad Institute Genomics Platform"/>
            <consortium name="The Broad Institute Genome Sequencing Center for Infectious Disease"/>
            <person name="Wu L."/>
            <person name="Ma J."/>
        </authorList>
    </citation>
    <scope>NUCLEOTIDE SEQUENCE [LARGE SCALE GENOMIC DNA]</scope>
    <source>
        <strain evidence="11">KCTC 52094</strain>
    </source>
</reference>
<sequence>MILLAWTSHWPGILVPALPIAGSMLALGLQLRREIRRRIAAETRAGVLFDAAPFGVLLLDPVSHRLLDANDHACRELGYTRQEMMALSITDIDVLGESDKLRQRGRSHRVGPETQEFEAQHRSRDGRVRDVLVRVRGTQPAGQDVTYGAHFDITARKQAERDRALLMAEVDHRARNLLAVVQAALRTTPCDDAETYARAVEARILALGRAHTLLAAGRWRGVGLRAVAESELAGFLHGGKARIGLDGPDVALAAHAVQPFAMVLHELATNAIKHGALSQVSGQVRLRWWLATGWLYLEWTELDGPSVKAPSRRGFGSRMLDITLTRQLGGHWQRDWQQGGLVCRMELPLRQVAPASSEHEGPPCPQFVSNESDAAACRAEARACFLHEPAAQQECPSSHA</sequence>
<dbReference type="EC" id="2.7.13.3" evidence="2"/>
<keyword evidence="8" id="KW-1133">Transmembrane helix</keyword>
<evidence type="ECO:0000256" key="2">
    <source>
        <dbReference type="ARBA" id="ARBA00012438"/>
    </source>
</evidence>
<evidence type="ECO:0000313" key="10">
    <source>
        <dbReference type="EMBL" id="MFC3127691.1"/>
    </source>
</evidence>
<keyword evidence="8" id="KW-0812">Transmembrane</keyword>
<evidence type="ECO:0000256" key="4">
    <source>
        <dbReference type="ARBA" id="ARBA00022679"/>
    </source>
</evidence>
<dbReference type="Pfam" id="PF07536">
    <property type="entry name" value="HWE_HK"/>
    <property type="match status" value="1"/>
</dbReference>
<dbReference type="PANTHER" id="PTHR41523">
    <property type="entry name" value="TWO-COMPONENT SYSTEM SENSOR PROTEIN"/>
    <property type="match status" value="1"/>
</dbReference>
<dbReference type="SUPFAM" id="SSF55874">
    <property type="entry name" value="ATPase domain of HSP90 chaperone/DNA topoisomerase II/histidine kinase"/>
    <property type="match status" value="1"/>
</dbReference>